<dbReference type="AlphaFoldDB" id="A0A4U0UDL3"/>
<dbReference type="Pfam" id="PF13426">
    <property type="entry name" value="PAS_9"/>
    <property type="match status" value="1"/>
</dbReference>
<gene>
    <name evidence="6" type="ORF">B0A50_01531</name>
</gene>
<feature type="compositionally biased region" description="Polar residues" evidence="4">
    <location>
        <begin position="20"/>
        <end position="36"/>
    </location>
</feature>
<evidence type="ECO:0000256" key="3">
    <source>
        <dbReference type="ARBA" id="ARBA00022991"/>
    </source>
</evidence>
<evidence type="ECO:0000256" key="2">
    <source>
        <dbReference type="ARBA" id="ARBA00022643"/>
    </source>
</evidence>
<dbReference type="OrthoDB" id="447251at2759"/>
<dbReference type="PROSITE" id="PS50113">
    <property type="entry name" value="PAC"/>
    <property type="match status" value="1"/>
</dbReference>
<dbReference type="PANTHER" id="PTHR47429:SF9">
    <property type="entry name" value="PAS DOMAIN-CONTAINING PROTEIN"/>
    <property type="match status" value="1"/>
</dbReference>
<feature type="compositionally biased region" description="Basic and acidic residues" evidence="4">
    <location>
        <begin position="582"/>
        <end position="599"/>
    </location>
</feature>
<evidence type="ECO:0000313" key="6">
    <source>
        <dbReference type="EMBL" id="TKA32425.1"/>
    </source>
</evidence>
<feature type="region of interest" description="Disordered" evidence="4">
    <location>
        <begin position="743"/>
        <end position="867"/>
    </location>
</feature>
<keyword evidence="1" id="KW-0285">Flavoprotein</keyword>
<feature type="compositionally biased region" description="Basic and acidic residues" evidence="4">
    <location>
        <begin position="794"/>
        <end position="806"/>
    </location>
</feature>
<dbReference type="PANTHER" id="PTHR47429">
    <property type="entry name" value="PROTEIN TWIN LOV 1"/>
    <property type="match status" value="1"/>
</dbReference>
<evidence type="ECO:0000259" key="5">
    <source>
        <dbReference type="PROSITE" id="PS50113"/>
    </source>
</evidence>
<dbReference type="InterPro" id="IPR000700">
    <property type="entry name" value="PAS-assoc_C"/>
</dbReference>
<dbReference type="SUPFAM" id="SSF55785">
    <property type="entry name" value="PYP-like sensor domain (PAS domain)"/>
    <property type="match status" value="1"/>
</dbReference>
<reference evidence="6 7" key="1">
    <citation type="submission" date="2017-03" db="EMBL/GenBank/DDBJ databases">
        <title>Genomes of endolithic fungi from Antarctica.</title>
        <authorList>
            <person name="Coleine C."/>
            <person name="Masonjones S."/>
            <person name="Stajich J.E."/>
        </authorList>
    </citation>
    <scope>NUCLEOTIDE SEQUENCE [LARGE SCALE GENOMIC DNA]</scope>
    <source>
        <strain evidence="6 7">CCFEE 6315</strain>
    </source>
</reference>
<keyword evidence="2" id="KW-0288">FMN</keyword>
<feature type="region of interest" description="Disordered" evidence="4">
    <location>
        <begin position="1"/>
        <end position="265"/>
    </location>
</feature>
<feature type="compositionally biased region" description="Polar residues" evidence="4">
    <location>
        <begin position="50"/>
        <end position="61"/>
    </location>
</feature>
<feature type="domain" description="PAC" evidence="5">
    <location>
        <begin position="483"/>
        <end position="536"/>
    </location>
</feature>
<dbReference type="InterPro" id="IPR000014">
    <property type="entry name" value="PAS"/>
</dbReference>
<feature type="compositionally biased region" description="Basic and acidic residues" evidence="4">
    <location>
        <begin position="104"/>
        <end position="119"/>
    </location>
</feature>
<organism evidence="6 7">
    <name type="scientific">Salinomyces thailandicus</name>
    <dbReference type="NCBI Taxonomy" id="706561"/>
    <lineage>
        <taxon>Eukaryota</taxon>
        <taxon>Fungi</taxon>
        <taxon>Dikarya</taxon>
        <taxon>Ascomycota</taxon>
        <taxon>Pezizomycotina</taxon>
        <taxon>Dothideomycetes</taxon>
        <taxon>Dothideomycetidae</taxon>
        <taxon>Mycosphaerellales</taxon>
        <taxon>Teratosphaeriaceae</taxon>
        <taxon>Salinomyces</taxon>
    </lineage>
</organism>
<evidence type="ECO:0000313" key="7">
    <source>
        <dbReference type="Proteomes" id="UP000308549"/>
    </source>
</evidence>
<dbReference type="Proteomes" id="UP000308549">
    <property type="component" value="Unassembled WGS sequence"/>
</dbReference>
<keyword evidence="7" id="KW-1185">Reference proteome</keyword>
<feature type="compositionally biased region" description="Polar residues" evidence="4">
    <location>
        <begin position="857"/>
        <end position="867"/>
    </location>
</feature>
<proteinExistence type="predicted"/>
<evidence type="ECO:0000256" key="1">
    <source>
        <dbReference type="ARBA" id="ARBA00022630"/>
    </source>
</evidence>
<dbReference type="GO" id="GO:0005634">
    <property type="term" value="C:nucleus"/>
    <property type="evidence" value="ECO:0007669"/>
    <property type="project" value="TreeGrafter"/>
</dbReference>
<keyword evidence="3" id="KW-0157">Chromophore</keyword>
<dbReference type="EMBL" id="NAJL01000005">
    <property type="protein sequence ID" value="TKA32425.1"/>
    <property type="molecule type" value="Genomic_DNA"/>
</dbReference>
<dbReference type="Gene3D" id="3.30.450.20">
    <property type="entry name" value="PAS domain"/>
    <property type="match status" value="1"/>
</dbReference>
<sequence length="867" mass="95355">MDAPNVPRSRDSSSTKSKRFGSTLTSFIKYPHQSNNGKRELKAMSDRPTDSSSRPQTASSGNRDRTRAPSAAGTAASVHHQTRFEPHSSSSEALNEPLVEDLDAQDRYSSKQVFEHGRETVNVFSQSKPPSSPEFEGPAPNTPDFSDFDDSNGHAMGHPAHSRQGTRGPSEAGGGQREHSGPQRPQRRRLSLTGQAPSTHTVDNEGPSRGGAVYRAGDRSSVEDSIFSEETAATSVHTLPPLQSKGPDNSDAQQLEPIGEDDPRSFDLVAPAEEGAATGLYAMERRSEQLFSSQHLREIFDDSKLLLKFTGFLNAYRPQSIPILIYYLDAMKAMRAIRYANAIAEALEPIKGHKFTDETVQPTANAMLEDKASQAFDLLVQEDLAAFITHQWIQVVSVSIQRRITGTLAPHLREASEGLAEVFCLTDVSRPDNPIVFASEEFARTTQYGMGYTIGRNCRFLQGPRTNPNSVRRLAQACQAGKEHSEVFLNYRRDGSPFMNLLMIAPLMDSRGNIRYYIGAQVDVSGLIKDCSDLDGLVRLVEKEDDPEAADEDTKRKDEFQDLSEMFNGAELSTVQKHGGRMHKEYKDESDAESVHSRRRVLLKDPEQDDIDTRRESVAKSLDPVAMEKFNGRLEGVYQNYLLVRPAPSLRILFTSPSLRVPGILQSPFINRIGGSPRVRANLQDALGEGRGVTAKIRWLTKADEDGEGEGRPRWIHCTPLLGHSGSVGVWMVVLVDEEGQGMLPPTGRRFRPAPPVASNIGGKEWDAGYARSGDRKQLNTYDAESGRRPTAKHPAERNPERERELGYYNPPPANSRPASSRKGSGAGHIASQASRPTSRPRGAGGGGGGGRDNESEFSFSIQQQAR</sequence>
<dbReference type="InterPro" id="IPR035965">
    <property type="entry name" value="PAS-like_dom_sf"/>
</dbReference>
<accession>A0A4U0UDL3</accession>
<protein>
    <recommendedName>
        <fullName evidence="5">PAC domain-containing protein</fullName>
    </recommendedName>
</protein>
<dbReference type="CDD" id="cd00130">
    <property type="entry name" value="PAS"/>
    <property type="match status" value="1"/>
</dbReference>
<evidence type="ECO:0000256" key="4">
    <source>
        <dbReference type="SAM" id="MobiDB-lite"/>
    </source>
</evidence>
<comment type="caution">
    <text evidence="6">The sequence shown here is derived from an EMBL/GenBank/DDBJ whole genome shotgun (WGS) entry which is preliminary data.</text>
</comment>
<feature type="region of interest" description="Disordered" evidence="4">
    <location>
        <begin position="577"/>
        <end position="599"/>
    </location>
</feature>
<feature type="compositionally biased region" description="Basic and acidic residues" evidence="4">
    <location>
        <begin position="37"/>
        <end position="49"/>
    </location>
</feature>
<name>A0A4U0UDL3_9PEZI</name>
<feature type="compositionally biased region" description="Polar residues" evidence="4">
    <location>
        <begin position="192"/>
        <end position="201"/>
    </location>
</feature>